<accession>A0AAE9UNH3</accession>
<evidence type="ECO:0000313" key="2">
    <source>
        <dbReference type="Proteomes" id="UP001164948"/>
    </source>
</evidence>
<organism evidence="1 2">
    <name type="scientific">Streptococcus dysgalactiae</name>
    <dbReference type="NCBI Taxonomy" id="1334"/>
    <lineage>
        <taxon>Bacteria</taxon>
        <taxon>Bacillati</taxon>
        <taxon>Bacillota</taxon>
        <taxon>Bacilli</taxon>
        <taxon>Lactobacillales</taxon>
        <taxon>Streptococcaceae</taxon>
        <taxon>Streptococcus</taxon>
    </lineage>
</organism>
<gene>
    <name evidence="1" type="ORF">MP619_04845</name>
</gene>
<evidence type="ECO:0000313" key="1">
    <source>
        <dbReference type="EMBL" id="WAI93926.1"/>
    </source>
</evidence>
<dbReference type="RefSeq" id="WP_155782952.1">
    <property type="nucleotide sequence ID" value="NZ_CP095081.1"/>
</dbReference>
<proteinExistence type="predicted"/>
<dbReference type="AlphaFoldDB" id="A0AAE9UNH3"/>
<name>A0AAE9UNH3_STRDY</name>
<protein>
    <submittedName>
        <fullName evidence="1">Uncharacterized protein</fullName>
    </submittedName>
</protein>
<dbReference type="EMBL" id="CP095081">
    <property type="protein sequence ID" value="WAI93926.1"/>
    <property type="molecule type" value="Genomic_DNA"/>
</dbReference>
<dbReference type="Proteomes" id="UP001164948">
    <property type="component" value="Chromosome"/>
</dbReference>
<reference evidence="1" key="1">
    <citation type="submission" date="2022-03" db="EMBL/GenBank/DDBJ databases">
        <title>Characterization and genomic analysis of a Streptococcus dysgalactiae associated with cultured channel catfish mortalities in China.</title>
        <authorList>
            <person name="Wang J."/>
            <person name="Geng Y."/>
        </authorList>
    </citation>
    <scope>NUCLEOTIDE SEQUENCE</scope>
    <source>
        <strain evidence="1">WJ001</strain>
    </source>
</reference>
<sequence>MNNLEKIREEKGISDVELSSVVQKILEEKYIKGLRFEQVNALTIMCELGYIHFDKRLSEVYEQALNSLGDYKNDQ</sequence>